<accession>A0A9Q1CKQ8</accession>
<dbReference type="Proteomes" id="UP001152320">
    <property type="component" value="Chromosome 2"/>
</dbReference>
<dbReference type="PANTHER" id="PTHR46484">
    <property type="entry name" value="SI:CH211-171H4.5-RELATED"/>
    <property type="match status" value="1"/>
</dbReference>
<comment type="caution">
    <text evidence="4">The sequence shown here is derived from an EMBL/GenBank/DDBJ whole genome shotgun (WGS) entry which is preliminary data.</text>
</comment>
<evidence type="ECO:0000313" key="4">
    <source>
        <dbReference type="EMBL" id="KAJ8047152.1"/>
    </source>
</evidence>
<feature type="compositionally biased region" description="Basic and acidic residues" evidence="1">
    <location>
        <begin position="396"/>
        <end position="405"/>
    </location>
</feature>
<feature type="compositionally biased region" description="Basic and acidic residues" evidence="1">
    <location>
        <begin position="549"/>
        <end position="564"/>
    </location>
</feature>
<dbReference type="InterPro" id="IPR007110">
    <property type="entry name" value="Ig-like_dom"/>
</dbReference>
<dbReference type="AlphaFoldDB" id="A0A9Q1CKQ8"/>
<feature type="transmembrane region" description="Helical" evidence="2">
    <location>
        <begin position="313"/>
        <end position="337"/>
    </location>
</feature>
<keyword evidence="2" id="KW-1133">Transmembrane helix</keyword>
<sequence>MSWRHNGRIFVDVVFGEDEDFRSNINSIFGFDVNPLYFSVAMYEKDEDDQIYEGQLDIFVDSWMVNGDYECVICRNNGNGRCEEPPLAQSGEKTLNVNYFPPDPYPQLETAAMQDGSFLAVVGSETMVSCYSLPGFPEIEFVLRKGTEVVNGEKIVNGDFIFYNYTFIPIASDDGVIFSCTIQEDISGNSNVKSLSAIQLASTPQVEIMGPSMAGINSTLMLTCEYTSATSTPVSNYLWNASSLKSSYSENHNTLTIQNLQATDNGAVVTCTVTDNNGMTGVGTYTVVAVDPEEIPTTSSSPTSSIPPGQSPVAIIVVVCIVVLLLLLLLIGTIFWWSRHQQKPKKSAMHFEKKPTTNSSVNKYDHHSDKNGPYTISNKVSNSPKPDIIPGYYSDSKYREHDYQMKKPMPVDDTDNRYPSYERSRSHERFYPQEDDSPGYHFNPGYDDERQLYPQEFNDVEVGDFTQPSDRQPAYGQGYDDFNGDRGYDDPRGPRYDGYDEDYKPPLSYDDYGGSVEGYDDRYRPNEDGYRPDDGGYLPVDGGYLPDDGGYRPDDGGYRTDDGIPYRPPYDDDLNDGYYPGEEDQFPPQGDYGDPNIPAQDDYFQNEGNMYPKDDPYNQYDDEPYGERDQQPDGQEADFQGDPYNDPYYPSSVDRMPDGGSPSDDPYYGYDIHPDAGEFGTSESPKHNSDTLTSDQYDPSYV</sequence>
<dbReference type="EMBL" id="JAIZAY010000002">
    <property type="protein sequence ID" value="KAJ8047152.1"/>
    <property type="molecule type" value="Genomic_DNA"/>
</dbReference>
<dbReference type="PROSITE" id="PS50835">
    <property type="entry name" value="IG_LIKE"/>
    <property type="match status" value="1"/>
</dbReference>
<keyword evidence="2" id="KW-0812">Transmembrane</keyword>
<dbReference type="SMART" id="SM00409">
    <property type="entry name" value="IG"/>
    <property type="match status" value="1"/>
</dbReference>
<feature type="compositionally biased region" description="Basic and acidic residues" evidence="1">
    <location>
        <begin position="483"/>
        <end position="504"/>
    </location>
</feature>
<dbReference type="SUPFAM" id="SSF48726">
    <property type="entry name" value="Immunoglobulin"/>
    <property type="match status" value="2"/>
</dbReference>
<evidence type="ECO:0000256" key="1">
    <source>
        <dbReference type="SAM" id="MobiDB-lite"/>
    </source>
</evidence>
<proteinExistence type="predicted"/>
<organism evidence="4 5">
    <name type="scientific">Holothuria leucospilota</name>
    <name type="common">Black long sea cucumber</name>
    <name type="synonym">Mertensiothuria leucospilota</name>
    <dbReference type="NCBI Taxonomy" id="206669"/>
    <lineage>
        <taxon>Eukaryota</taxon>
        <taxon>Metazoa</taxon>
        <taxon>Echinodermata</taxon>
        <taxon>Eleutherozoa</taxon>
        <taxon>Echinozoa</taxon>
        <taxon>Holothuroidea</taxon>
        <taxon>Aspidochirotacea</taxon>
        <taxon>Aspidochirotida</taxon>
        <taxon>Holothuriidae</taxon>
        <taxon>Holothuria</taxon>
    </lineage>
</organism>
<feature type="domain" description="Ig-like" evidence="3">
    <location>
        <begin position="204"/>
        <end position="289"/>
    </location>
</feature>
<reference evidence="4" key="1">
    <citation type="submission" date="2021-10" db="EMBL/GenBank/DDBJ databases">
        <title>Tropical sea cucumber genome reveals ecological adaptation and Cuvierian tubules defense mechanism.</title>
        <authorList>
            <person name="Chen T."/>
        </authorList>
    </citation>
    <scope>NUCLEOTIDE SEQUENCE</scope>
    <source>
        <strain evidence="4">Nanhai2018</strain>
        <tissue evidence="4">Muscle</tissue>
    </source>
</reference>
<feature type="compositionally biased region" description="Polar residues" evidence="1">
    <location>
        <begin position="690"/>
        <end position="702"/>
    </location>
</feature>
<feature type="region of interest" description="Disordered" evidence="1">
    <location>
        <begin position="462"/>
        <end position="702"/>
    </location>
</feature>
<dbReference type="InterPro" id="IPR003599">
    <property type="entry name" value="Ig_sub"/>
</dbReference>
<evidence type="ECO:0000256" key="2">
    <source>
        <dbReference type="SAM" id="Phobius"/>
    </source>
</evidence>
<feature type="compositionally biased region" description="Polar residues" evidence="1">
    <location>
        <begin position="374"/>
        <end position="384"/>
    </location>
</feature>
<feature type="compositionally biased region" description="Basic and acidic residues" evidence="1">
    <location>
        <begin position="414"/>
        <end position="432"/>
    </location>
</feature>
<dbReference type="InterPro" id="IPR036179">
    <property type="entry name" value="Ig-like_dom_sf"/>
</dbReference>
<evidence type="ECO:0000259" key="3">
    <source>
        <dbReference type="PROSITE" id="PS50835"/>
    </source>
</evidence>
<gene>
    <name evidence="4" type="ORF">HOLleu_06068</name>
</gene>
<keyword evidence="2" id="KW-0472">Membrane</keyword>
<name>A0A9Q1CKQ8_HOLLE</name>
<protein>
    <recommendedName>
        <fullName evidence="3">Ig-like domain-containing protein</fullName>
    </recommendedName>
</protein>
<feature type="compositionally biased region" description="Acidic residues" evidence="1">
    <location>
        <begin position="571"/>
        <end position="585"/>
    </location>
</feature>
<feature type="compositionally biased region" description="Basic and acidic residues" evidence="1">
    <location>
        <begin position="519"/>
        <end position="534"/>
    </location>
</feature>
<evidence type="ECO:0000313" key="5">
    <source>
        <dbReference type="Proteomes" id="UP001152320"/>
    </source>
</evidence>
<keyword evidence="5" id="KW-1185">Reference proteome</keyword>
<dbReference type="PANTHER" id="PTHR46484:SF1">
    <property type="entry name" value="SCHWANN CELL MYELIN PROTEIN-RELATED"/>
    <property type="match status" value="1"/>
</dbReference>
<feature type="region of interest" description="Disordered" evidence="1">
    <location>
        <begin position="346"/>
        <end position="450"/>
    </location>
</feature>